<accession>A0ACB5T9K3</accession>
<evidence type="ECO:0000313" key="1">
    <source>
        <dbReference type="EMBL" id="GME84224.1"/>
    </source>
</evidence>
<gene>
    <name evidence="1" type="ORF">Amon02_000669000</name>
</gene>
<keyword evidence="2" id="KW-1185">Reference proteome</keyword>
<proteinExistence type="predicted"/>
<dbReference type="Proteomes" id="UP001165064">
    <property type="component" value="Unassembled WGS sequence"/>
</dbReference>
<organism evidence="1 2">
    <name type="scientific">Ambrosiozyma monospora</name>
    <name type="common">Yeast</name>
    <name type="synonym">Endomycopsis monosporus</name>
    <dbReference type="NCBI Taxonomy" id="43982"/>
    <lineage>
        <taxon>Eukaryota</taxon>
        <taxon>Fungi</taxon>
        <taxon>Dikarya</taxon>
        <taxon>Ascomycota</taxon>
        <taxon>Saccharomycotina</taxon>
        <taxon>Pichiomycetes</taxon>
        <taxon>Pichiales</taxon>
        <taxon>Pichiaceae</taxon>
        <taxon>Ambrosiozyma</taxon>
    </lineage>
</organism>
<protein>
    <submittedName>
        <fullName evidence="1">Unnamed protein product</fullName>
    </submittedName>
</protein>
<comment type="caution">
    <text evidence="1">The sequence shown here is derived from an EMBL/GenBank/DDBJ whole genome shotgun (WGS) entry which is preliminary data.</text>
</comment>
<sequence length="310" mass="34045">MNCLEAKIYNPFASHNGWVTSLSTTASNPDLLLSGSRDKTLIAWQLTRDENNYGVAKRALRGHSHIVSDVALTPDGAFALSASWDKTLRLWRLETGECAKRFVGHTSDVLSVSFSQNVRQIVSASRDKTVKLWNTIGECVETFQSHSDWVSAVRCSPSDNALVLSAGWDKLVKLWDLENKELVADFVGHSGYISAITISPDGSLCASGGKDGSIVLWDLASKEVLYSLTAGDEINALAFSPNRYWLCAATSSSIKIYNLQERELKDELKPEVAEGKTPECLSLAWSADGQNLFSGYTDNLIRVWQVMTSS</sequence>
<reference evidence="1" key="1">
    <citation type="submission" date="2023-04" db="EMBL/GenBank/DDBJ databases">
        <title>Ambrosiozyma monospora NBRC 10751.</title>
        <authorList>
            <person name="Ichikawa N."/>
            <person name="Sato H."/>
            <person name="Tonouchi N."/>
        </authorList>
    </citation>
    <scope>NUCLEOTIDE SEQUENCE</scope>
    <source>
        <strain evidence="1">NBRC 10751</strain>
    </source>
</reference>
<name>A0ACB5T9K3_AMBMO</name>
<evidence type="ECO:0000313" key="2">
    <source>
        <dbReference type="Proteomes" id="UP001165064"/>
    </source>
</evidence>
<dbReference type="EMBL" id="BSXS01005340">
    <property type="protein sequence ID" value="GME84224.1"/>
    <property type="molecule type" value="Genomic_DNA"/>
</dbReference>